<dbReference type="PROSITE" id="PS51318">
    <property type="entry name" value="TAT"/>
    <property type="match status" value="1"/>
</dbReference>
<dbReference type="InterPro" id="IPR048327">
    <property type="entry name" value="Dyp_perox_N"/>
</dbReference>
<evidence type="ECO:0000256" key="2">
    <source>
        <dbReference type="ARBA" id="ARBA00022559"/>
    </source>
</evidence>
<dbReference type="GO" id="GO:0005829">
    <property type="term" value="C:cytosol"/>
    <property type="evidence" value="ECO:0007669"/>
    <property type="project" value="TreeGrafter"/>
</dbReference>
<evidence type="ECO:0000256" key="3">
    <source>
        <dbReference type="ARBA" id="ARBA00022617"/>
    </source>
</evidence>
<keyword evidence="5" id="KW-0732">Signal</keyword>
<keyword evidence="7" id="KW-0408">Iron</keyword>
<dbReference type="Pfam" id="PF20628">
    <property type="entry name" value="Dyp_perox_C"/>
    <property type="match status" value="1"/>
</dbReference>
<evidence type="ECO:0000256" key="7">
    <source>
        <dbReference type="ARBA" id="ARBA00023004"/>
    </source>
</evidence>
<dbReference type="RefSeq" id="WP_369222966.1">
    <property type="nucleotide sequence ID" value="NZ_CP163441.1"/>
</dbReference>
<evidence type="ECO:0000259" key="10">
    <source>
        <dbReference type="Pfam" id="PF20628"/>
    </source>
</evidence>
<gene>
    <name evidence="11" type="ORF">AB5J52_17690</name>
</gene>
<dbReference type="PANTHER" id="PTHR30521">
    <property type="entry name" value="DEFERROCHELATASE/PEROXIDASE"/>
    <property type="match status" value="1"/>
</dbReference>
<feature type="domain" description="Dyp-type peroxidase N-terminal" evidence="9">
    <location>
        <begin position="58"/>
        <end position="188"/>
    </location>
</feature>
<keyword evidence="6" id="KW-0560">Oxidoreductase</keyword>
<reference evidence="11" key="1">
    <citation type="submission" date="2024-07" db="EMBL/GenBank/DDBJ databases">
        <authorList>
            <person name="Yu S.T."/>
        </authorList>
    </citation>
    <scope>NUCLEOTIDE SEQUENCE</scope>
    <source>
        <strain evidence="11">R39</strain>
    </source>
</reference>
<dbReference type="InterPro" id="IPR011008">
    <property type="entry name" value="Dimeric_a/b-barrel"/>
</dbReference>
<evidence type="ECO:0000313" key="11">
    <source>
        <dbReference type="EMBL" id="XDQ43951.1"/>
    </source>
</evidence>
<dbReference type="PROSITE" id="PS51404">
    <property type="entry name" value="DYP_PEROXIDASE"/>
    <property type="match status" value="1"/>
</dbReference>
<evidence type="ECO:0000256" key="6">
    <source>
        <dbReference type="ARBA" id="ARBA00023002"/>
    </source>
</evidence>
<dbReference type="NCBIfam" id="TIGR01413">
    <property type="entry name" value="Dyp_perox_fam"/>
    <property type="match status" value="1"/>
</dbReference>
<comment type="similarity">
    <text evidence="8">Belongs to the DyP-type peroxidase family.</text>
</comment>
<dbReference type="SUPFAM" id="SSF54909">
    <property type="entry name" value="Dimeric alpha+beta barrel"/>
    <property type="match status" value="1"/>
</dbReference>
<evidence type="ECO:0000256" key="1">
    <source>
        <dbReference type="ARBA" id="ARBA00001970"/>
    </source>
</evidence>
<organism evidence="11">
    <name type="scientific">Streptomyces sp. R39</name>
    <dbReference type="NCBI Taxonomy" id="3238631"/>
    <lineage>
        <taxon>Bacteria</taxon>
        <taxon>Bacillati</taxon>
        <taxon>Actinomycetota</taxon>
        <taxon>Actinomycetes</taxon>
        <taxon>Kitasatosporales</taxon>
        <taxon>Streptomycetaceae</taxon>
        <taxon>Streptomyces</taxon>
    </lineage>
</organism>
<dbReference type="AlphaFoldDB" id="A0AB39QMK9"/>
<dbReference type="InterPro" id="IPR006314">
    <property type="entry name" value="Dyp_peroxidase"/>
</dbReference>
<dbReference type="EMBL" id="CP163441">
    <property type="protein sequence ID" value="XDQ43951.1"/>
    <property type="molecule type" value="Genomic_DNA"/>
</dbReference>
<keyword evidence="2 11" id="KW-0575">Peroxidase</keyword>
<dbReference type="Pfam" id="PF04261">
    <property type="entry name" value="Dyp_perox_N"/>
    <property type="match status" value="1"/>
</dbReference>
<dbReference type="InterPro" id="IPR048328">
    <property type="entry name" value="Dyp_perox_C"/>
</dbReference>
<accession>A0AB39QMK9</accession>
<dbReference type="GO" id="GO:0046872">
    <property type="term" value="F:metal ion binding"/>
    <property type="evidence" value="ECO:0007669"/>
    <property type="project" value="UniProtKB-KW"/>
</dbReference>
<dbReference type="InterPro" id="IPR006311">
    <property type="entry name" value="TAT_signal"/>
</dbReference>
<evidence type="ECO:0000259" key="9">
    <source>
        <dbReference type="Pfam" id="PF04261"/>
    </source>
</evidence>
<evidence type="ECO:0000256" key="8">
    <source>
        <dbReference type="ARBA" id="ARBA00025737"/>
    </source>
</evidence>
<keyword evidence="4" id="KW-0479">Metal-binding</keyword>
<evidence type="ECO:0000256" key="5">
    <source>
        <dbReference type="ARBA" id="ARBA00022729"/>
    </source>
</evidence>
<name>A0AB39QMK9_9ACTN</name>
<dbReference type="GO" id="GO:0020037">
    <property type="term" value="F:heme binding"/>
    <property type="evidence" value="ECO:0007669"/>
    <property type="project" value="InterPro"/>
</dbReference>
<comment type="cofactor">
    <cofactor evidence="1">
        <name>heme b</name>
        <dbReference type="ChEBI" id="CHEBI:60344"/>
    </cofactor>
</comment>
<protein>
    <submittedName>
        <fullName evidence="11">Dyp-type peroxidase</fullName>
    </submittedName>
</protein>
<proteinExistence type="inferred from homology"/>
<dbReference type="GO" id="GO:0004601">
    <property type="term" value="F:peroxidase activity"/>
    <property type="evidence" value="ECO:0007669"/>
    <property type="project" value="UniProtKB-KW"/>
</dbReference>
<dbReference type="PROSITE" id="PS51257">
    <property type="entry name" value="PROKAR_LIPOPROTEIN"/>
    <property type="match status" value="1"/>
</dbReference>
<sequence length="386" mass="39664">MPRADHHPSRRTFLDVTGAMMAAGLAAGCTSDSARPGGAAAAAPAGTPVPVPATGRHQAGITLPQPAQPNLLAVVADLGASVAPGPLLAELGQAVRALTAGTDPRLLGLPPGDLTVTVGVGPRLVRAAGASLPGAADLPRFSRERIAPHARGGDLLIQICAGDALLLPVVAAALLDQAGDRIRERWRQSARRGANVPLGDGRTAPRNPLGFIDGIVGPHTTAEQQRDLWLTGPPAVAGGTLAVLRRMELDLPRFAALSVAEQEAVFGRRRASGVPLSGGSAADGPELGAKTPDGRYLVPADAHVRRAHATAVGVGLMLRRSYATDQPAPGLLFISFQNDLRTFTATLTNMDNSDALLSFTTATAGATFLILPGFDRRHPLGSALFG</sequence>
<feature type="domain" description="Dyp-type peroxidase C-terminal" evidence="10">
    <location>
        <begin position="205"/>
        <end position="373"/>
    </location>
</feature>
<dbReference type="PANTHER" id="PTHR30521:SF4">
    <property type="entry name" value="DEFERROCHELATASE"/>
    <property type="match status" value="1"/>
</dbReference>
<evidence type="ECO:0000256" key="4">
    <source>
        <dbReference type="ARBA" id="ARBA00022723"/>
    </source>
</evidence>
<keyword evidence="3" id="KW-0349">Heme</keyword>